<keyword evidence="3" id="KW-0963">Cytoplasm</keyword>
<dbReference type="GO" id="GO:0016301">
    <property type="term" value="F:kinase activity"/>
    <property type="evidence" value="ECO:0007669"/>
    <property type="project" value="UniProtKB-KW"/>
</dbReference>
<dbReference type="EMBL" id="CP041626">
    <property type="protein sequence ID" value="QDO90922.1"/>
    <property type="molecule type" value="Genomic_DNA"/>
</dbReference>
<dbReference type="PROSITE" id="PS51099">
    <property type="entry name" value="PTS_EIIB_TYPE_2"/>
    <property type="match status" value="1"/>
</dbReference>
<dbReference type="InterPro" id="IPR051351">
    <property type="entry name" value="Ascorbate-PTS_EIIA_comp"/>
</dbReference>
<dbReference type="AlphaFoldDB" id="A0A516GHE4"/>
<evidence type="ECO:0000256" key="7">
    <source>
        <dbReference type="ARBA" id="ARBA00022777"/>
    </source>
</evidence>
<dbReference type="Proteomes" id="UP000315953">
    <property type="component" value="Chromosome"/>
</dbReference>
<comment type="subcellular location">
    <subcellularLocation>
        <location evidence="1">Cytoplasm</location>
    </subcellularLocation>
</comment>
<reference evidence="14 15" key="1">
    <citation type="submission" date="2019-07" db="EMBL/GenBank/DDBJ databases">
        <title>Genome assembly of a nasal isolate of Dolosigranulum pigrum from a chronic sinusitis patient.</title>
        <authorList>
            <person name="Baig S."/>
            <person name="Overballe-Petersen S."/>
            <person name="Kaspar U."/>
            <person name="Rendboe A."/>
            <person name="de Man T."/>
            <person name="Liu C."/>
            <person name="Price L.B."/>
            <person name="Stegger M."/>
            <person name="Becker K."/>
            <person name="Skytt Andersen P."/>
        </authorList>
    </citation>
    <scope>NUCLEOTIDE SEQUENCE [LARGE SCALE GENOMIC DNA]</scope>
    <source>
        <strain evidence="14 15">83VPs-KB5</strain>
    </source>
</reference>
<dbReference type="Gene3D" id="1.10.1790.10">
    <property type="entry name" value="PRD domain"/>
    <property type="match status" value="1"/>
</dbReference>
<organism evidence="14 15">
    <name type="scientific">Dolosigranulum pigrum</name>
    <dbReference type="NCBI Taxonomy" id="29394"/>
    <lineage>
        <taxon>Bacteria</taxon>
        <taxon>Bacillati</taxon>
        <taxon>Bacillota</taxon>
        <taxon>Bacilli</taxon>
        <taxon>Lactobacillales</taxon>
        <taxon>Carnobacteriaceae</taxon>
        <taxon>Dolosigranulum</taxon>
    </lineage>
</organism>
<feature type="domain" description="PTS EIIB type-2" evidence="12">
    <location>
        <begin position="392"/>
        <end position="480"/>
    </location>
</feature>
<proteinExistence type="predicted"/>
<dbReference type="Pfam" id="PF00874">
    <property type="entry name" value="PRD"/>
    <property type="match status" value="1"/>
</dbReference>
<evidence type="ECO:0000313" key="15">
    <source>
        <dbReference type="Proteomes" id="UP000315953"/>
    </source>
</evidence>
<feature type="domain" description="PTS EIIA type-2" evidence="11">
    <location>
        <begin position="530"/>
        <end position="677"/>
    </location>
</feature>
<dbReference type="PANTHER" id="PTHR36203">
    <property type="entry name" value="ASCORBATE-SPECIFIC PTS SYSTEM EIIA COMPONENT"/>
    <property type="match status" value="1"/>
</dbReference>
<keyword evidence="2" id="KW-0813">Transport</keyword>
<dbReference type="InterPro" id="IPR036095">
    <property type="entry name" value="PTS_EIIB-like_sf"/>
</dbReference>
<dbReference type="CDD" id="cd00211">
    <property type="entry name" value="PTS_IIA_fru"/>
    <property type="match status" value="1"/>
</dbReference>
<evidence type="ECO:0000256" key="4">
    <source>
        <dbReference type="ARBA" id="ARBA00022553"/>
    </source>
</evidence>
<evidence type="ECO:0000259" key="12">
    <source>
        <dbReference type="PROSITE" id="PS51099"/>
    </source>
</evidence>
<dbReference type="SUPFAM" id="SSF52794">
    <property type="entry name" value="PTS system IIB component-like"/>
    <property type="match status" value="1"/>
</dbReference>
<dbReference type="GO" id="GO:0009401">
    <property type="term" value="P:phosphoenolpyruvate-dependent sugar phosphotransferase system"/>
    <property type="evidence" value="ECO:0007669"/>
    <property type="project" value="UniProtKB-KW"/>
</dbReference>
<sequence>MLNRVCFRICTLIAKDSILDVNKIMIAVGLEKKRFNYELSLINEMLIEHNLDTIYVEKGIIQITDSTKKYLSLLEFVDDITNIQSYRKYLIYLFILSSERFVSNFHIQDFLNLSRNTIMLELKKLRHDLKDKQVKVSYSRKHGYYVDGEEKYVRKYVEEALSKINNKFQLVEIVDYMDTYSEISSSTTKIKEELFRIIQSSQYNVVQERVDILVYSLYILRNRIGNKKIYYNDSESREMENISLFYLAKELTNNFFDCENFSEILFVETRLLSVLQDTKLISQQENFLKLTNDILSNFSALTGGDYTKNTMLFKTLYQHVVPAYFRIKYDIYYENPLLFKIKEEYKYLYNITERALAPLNHYTNRKVSDSEIAYFTIHFGGYLNSTECRTNYTAAIVCLHGISSSLIMRSTIQELFPEISVFEVYEVNEIKNSNNINVDMIFSTTRFETNKNIYVTKPLMNRVEKEILIDQVISDFPDLRRQSINLTHLMQIIEDNSDIYDKDKLMCELSKYLYGNKEQRIIREERNLNELLNESLIQITKEKLSWKESIKKAAEPLLDQQYITEHYIEAMIDSVEEIGPYIVLAPRVAVPHARPESGVKKLGMSLLKLDKPVNFNVEGENESDREVRLIFVLAAIDSSAHLKSLVQLADIIDSEKHVETLIKQNSPRELFETIDYLVKNKEE</sequence>
<evidence type="ECO:0000256" key="9">
    <source>
        <dbReference type="ARBA" id="ARBA00041175"/>
    </source>
</evidence>
<dbReference type="InterPro" id="IPR002178">
    <property type="entry name" value="PTS_EIIA_type-2_dom"/>
</dbReference>
<evidence type="ECO:0000256" key="10">
    <source>
        <dbReference type="ARBA" id="ARBA00042072"/>
    </source>
</evidence>
<evidence type="ECO:0000313" key="14">
    <source>
        <dbReference type="EMBL" id="QDO90922.1"/>
    </source>
</evidence>
<accession>A0A516GHE4</accession>
<dbReference type="CDD" id="cd05568">
    <property type="entry name" value="PTS_IIB_bgl_like"/>
    <property type="match status" value="1"/>
</dbReference>
<dbReference type="KEGG" id="dpm:FNV33_02195"/>
<gene>
    <name evidence="14" type="ORF">FNV33_02195</name>
</gene>
<keyword evidence="4" id="KW-0597">Phosphoprotein</keyword>
<dbReference type="Pfam" id="PF00359">
    <property type="entry name" value="PTS_EIIA_2"/>
    <property type="match status" value="1"/>
</dbReference>
<evidence type="ECO:0000259" key="13">
    <source>
        <dbReference type="PROSITE" id="PS51372"/>
    </source>
</evidence>
<dbReference type="GO" id="GO:0005737">
    <property type="term" value="C:cytoplasm"/>
    <property type="evidence" value="ECO:0007669"/>
    <property type="project" value="UniProtKB-SubCell"/>
</dbReference>
<dbReference type="InterPro" id="IPR036634">
    <property type="entry name" value="PRD_sf"/>
</dbReference>
<feature type="domain" description="PRD" evidence="13">
    <location>
        <begin position="282"/>
        <end position="389"/>
    </location>
</feature>
<name>A0A516GHE4_9LACT</name>
<evidence type="ECO:0000259" key="11">
    <source>
        <dbReference type="PROSITE" id="PS51094"/>
    </source>
</evidence>
<evidence type="ECO:0000256" key="3">
    <source>
        <dbReference type="ARBA" id="ARBA00022490"/>
    </source>
</evidence>
<keyword evidence="6" id="KW-0598">Phosphotransferase system</keyword>
<dbReference type="SUPFAM" id="SSF55804">
    <property type="entry name" value="Phoshotransferase/anion transport protein"/>
    <property type="match status" value="1"/>
</dbReference>
<dbReference type="RefSeq" id="WP_143333122.1">
    <property type="nucleotide sequence ID" value="NZ_CP041626.1"/>
</dbReference>
<dbReference type="Gene3D" id="3.40.930.10">
    <property type="entry name" value="Mannitol-specific EII, Chain A"/>
    <property type="match status" value="1"/>
</dbReference>
<dbReference type="PROSITE" id="PS51094">
    <property type="entry name" value="PTS_EIIA_TYPE_2"/>
    <property type="match status" value="1"/>
</dbReference>
<dbReference type="InterPro" id="IPR013011">
    <property type="entry name" value="PTS_EIIB_2"/>
</dbReference>
<evidence type="ECO:0000256" key="8">
    <source>
        <dbReference type="ARBA" id="ARBA00037387"/>
    </source>
</evidence>
<dbReference type="GO" id="GO:0008982">
    <property type="term" value="F:protein-N(PI)-phosphohistidine-sugar phosphotransferase activity"/>
    <property type="evidence" value="ECO:0007669"/>
    <property type="project" value="InterPro"/>
</dbReference>
<dbReference type="Gene3D" id="3.40.50.2300">
    <property type="match status" value="1"/>
</dbReference>
<dbReference type="SUPFAM" id="SSF63520">
    <property type="entry name" value="PTS-regulatory domain, PRD"/>
    <property type="match status" value="1"/>
</dbReference>
<evidence type="ECO:0000256" key="2">
    <source>
        <dbReference type="ARBA" id="ARBA00022448"/>
    </source>
</evidence>
<dbReference type="PROSITE" id="PS51372">
    <property type="entry name" value="PRD_2"/>
    <property type="match status" value="1"/>
</dbReference>
<dbReference type="PANTHER" id="PTHR36203:SF1">
    <property type="entry name" value="ASCORBATE-SPECIFIC PTS SYSTEM EIIA COMPONENT"/>
    <property type="match status" value="1"/>
</dbReference>
<dbReference type="InterPro" id="IPR016152">
    <property type="entry name" value="PTrfase/Anion_transptr"/>
</dbReference>
<protein>
    <recommendedName>
        <fullName evidence="9">Ascorbate-specific PTS system EIIA component</fullName>
    </recommendedName>
    <alternativeName>
        <fullName evidence="10">Ascorbate-specific phosphotransferase enzyme IIA component</fullName>
    </alternativeName>
</protein>
<dbReference type="PROSITE" id="PS00372">
    <property type="entry name" value="PTS_EIIA_TYPE_2_HIS"/>
    <property type="match status" value="1"/>
</dbReference>
<evidence type="ECO:0000256" key="6">
    <source>
        <dbReference type="ARBA" id="ARBA00022683"/>
    </source>
</evidence>
<evidence type="ECO:0000256" key="1">
    <source>
        <dbReference type="ARBA" id="ARBA00004496"/>
    </source>
</evidence>
<dbReference type="GO" id="GO:0006355">
    <property type="term" value="P:regulation of DNA-templated transcription"/>
    <property type="evidence" value="ECO:0007669"/>
    <property type="project" value="InterPro"/>
</dbReference>
<comment type="function">
    <text evidence="8">The phosphoenolpyruvate-dependent sugar phosphotransferase system (sugar PTS), a major carbohydrate active transport system, catalyzes the phosphorylation of incoming sugar substrates concomitantly with their translocation across the cell membrane. The enzyme II UlaABC PTS system is involved in ascorbate transport.</text>
</comment>
<evidence type="ECO:0000256" key="5">
    <source>
        <dbReference type="ARBA" id="ARBA00022679"/>
    </source>
</evidence>
<keyword evidence="7" id="KW-0418">Kinase</keyword>
<dbReference type="InterPro" id="IPR011608">
    <property type="entry name" value="PRD"/>
</dbReference>
<keyword evidence="5" id="KW-0808">Transferase</keyword>